<accession>A0ACC1I2S6</accession>
<feature type="non-terminal residue" evidence="1">
    <location>
        <position position="1"/>
    </location>
</feature>
<keyword evidence="2" id="KW-1185">Reference proteome</keyword>
<protein>
    <submittedName>
        <fullName evidence="1">Uncharacterized protein</fullName>
    </submittedName>
</protein>
<reference evidence="1" key="1">
    <citation type="submission" date="2022-07" db="EMBL/GenBank/DDBJ databases">
        <title>Phylogenomic reconstructions and comparative analyses of Kickxellomycotina fungi.</title>
        <authorList>
            <person name="Reynolds N.K."/>
            <person name="Stajich J.E."/>
            <person name="Barry K."/>
            <person name="Grigoriev I.V."/>
            <person name="Crous P."/>
            <person name="Smith M.E."/>
        </authorList>
    </citation>
    <scope>NUCLEOTIDE SEQUENCE</scope>
    <source>
        <strain evidence="1">Benny 63K</strain>
    </source>
</reference>
<evidence type="ECO:0000313" key="2">
    <source>
        <dbReference type="Proteomes" id="UP001150581"/>
    </source>
</evidence>
<sequence length="490" mass="53500">REERALAAAVAEHGGRDWVAIAKVLGTQRTAAQCFQVFQRKLNADMSRSKWSPEEDRVLTEAVMAYGEGDWQAVAACLDNRTGQQVLHRWCKSINPAIRSGRWDRDEDVALLAAVRLYGVGQWTKIAKHVPGRTDVKCRERYMNVLTPDVNNAQWSPDEDARLVAIVARVGIGKWSYVADMLGGRTDNQCWRHWRSLHKRGSAPDPPPADDDGAASDAPEEGTVPSFPEWEAERDETHLGYARTQGGGRKRKTTSGIESARKRQWKRATSTNFVPLLATPPPLEESDAEPMPDAPARLSQSQLQPQPQPQSQSQSQSQSPACLSPPAAAAAAAAASTPRRARPSLSLSLGLNRNPSPSAPPEALAEPSRRSSLRRGRVLNWNNVLQMGVERKAVAAASPDAHIRPVLPTVLTAAALQRLAGAVPEVVDAFNAALVGAAVDDDDTHPPSMASVPMSWLRQRIEALFIWPLMLGTLDLEGMRGSKTQDQHDE</sequence>
<organism evidence="1 2">
    <name type="scientific">Kickxella alabastrina</name>
    <dbReference type="NCBI Taxonomy" id="61397"/>
    <lineage>
        <taxon>Eukaryota</taxon>
        <taxon>Fungi</taxon>
        <taxon>Fungi incertae sedis</taxon>
        <taxon>Zoopagomycota</taxon>
        <taxon>Kickxellomycotina</taxon>
        <taxon>Kickxellomycetes</taxon>
        <taxon>Kickxellales</taxon>
        <taxon>Kickxellaceae</taxon>
        <taxon>Kickxella</taxon>
    </lineage>
</organism>
<comment type="caution">
    <text evidence="1">The sequence shown here is derived from an EMBL/GenBank/DDBJ whole genome shotgun (WGS) entry which is preliminary data.</text>
</comment>
<dbReference type="Proteomes" id="UP001150581">
    <property type="component" value="Unassembled WGS sequence"/>
</dbReference>
<evidence type="ECO:0000313" key="1">
    <source>
        <dbReference type="EMBL" id="KAJ1884857.1"/>
    </source>
</evidence>
<gene>
    <name evidence="1" type="ORF">LPJ66_010409</name>
</gene>
<dbReference type="EMBL" id="JANBPG010002718">
    <property type="protein sequence ID" value="KAJ1884857.1"/>
    <property type="molecule type" value="Genomic_DNA"/>
</dbReference>
<proteinExistence type="predicted"/>
<name>A0ACC1I2S6_9FUNG</name>